<dbReference type="SUPFAM" id="SSF56235">
    <property type="entry name" value="N-terminal nucleophile aminohydrolases (Ntn hydrolases)"/>
    <property type="match status" value="1"/>
</dbReference>
<dbReference type="CDD" id="cd01991">
    <property type="entry name" value="Asn_synthase_B_C"/>
    <property type="match status" value="1"/>
</dbReference>
<dbReference type="UniPathway" id="UPA00134">
    <property type="reaction ID" value="UER00195"/>
</dbReference>
<evidence type="ECO:0000256" key="1">
    <source>
        <dbReference type="ARBA" id="ARBA00005187"/>
    </source>
</evidence>
<keyword evidence="4" id="KW-0547">Nucleotide-binding</keyword>
<gene>
    <name evidence="11" type="ORF">FNK824_LOCUS4897</name>
</gene>
<dbReference type="PROSITE" id="PS51278">
    <property type="entry name" value="GATASE_TYPE_2"/>
    <property type="match status" value="1"/>
</dbReference>
<dbReference type="PANTHER" id="PTHR43284:SF1">
    <property type="entry name" value="ASPARAGINE SYNTHETASE"/>
    <property type="match status" value="1"/>
</dbReference>
<dbReference type="InterPro" id="IPR029055">
    <property type="entry name" value="Ntn_hydrolases_N"/>
</dbReference>
<evidence type="ECO:0000256" key="9">
    <source>
        <dbReference type="ARBA" id="ARBA00030234"/>
    </source>
</evidence>
<feature type="domain" description="Glutamine amidotransferase type-2" evidence="10">
    <location>
        <begin position="95"/>
        <end position="291"/>
    </location>
</feature>
<dbReference type="GO" id="GO:0005525">
    <property type="term" value="F:GTP binding"/>
    <property type="evidence" value="ECO:0007669"/>
    <property type="project" value="UniProtKB-KW"/>
</dbReference>
<keyword evidence="7" id="KW-0315">Glutamine amidotransferase</keyword>
<evidence type="ECO:0000256" key="8">
    <source>
        <dbReference type="ARBA" id="ARBA00023134"/>
    </source>
</evidence>
<sequence>MLNNPGQIGQGDRLIIYCHMARVACQLIELIDKINHQISETIQVYAQWIKSDDLSTVKMILLEPVCVEKSISTAPRTIHLKGTTNNSSKSQNEHCGCSPDLHASLKLINHRGPDSNGTWLDPNGRVGFGHTRLAIIDLEHGQQPMSNETDDIQLIVNGEFYGFEKIREELEANGHVFKTKSDSEIAIHLYEDQGFSFVDSLCGEFALCLWDARKSLLICVRDRFGIKPLFYTTINGRLIVASEMKAFLTFGRQLEWDIDSIVNSGIFYDSRTMFKGVTKLLPGHYLTATLSGSISIHKYWDADFPDKNIIETRSIDEMITGVRNRLVEAVRLRLRADVPVGIYLSGGIDSSSLLRIATNILRETNPNAKMAAFTISFVNGKHLDEGDIAERTVAYCGANFYKLCVRETDLSAAFDDCVWHCEAPITNLNSVSKFLLSQFVHNQGFKVVLTGEGADEHFAGYSFLMADYLRENNTSFNSVVNGRLEKLKSIESSSN</sequence>
<dbReference type="CDD" id="cd00712">
    <property type="entry name" value="AsnB"/>
    <property type="match status" value="1"/>
</dbReference>
<evidence type="ECO:0000256" key="6">
    <source>
        <dbReference type="ARBA" id="ARBA00022888"/>
    </source>
</evidence>
<evidence type="ECO:0000313" key="11">
    <source>
        <dbReference type="EMBL" id="CAF3630579.1"/>
    </source>
</evidence>
<dbReference type="GO" id="GO:0070981">
    <property type="term" value="P:L-asparagine biosynthetic process"/>
    <property type="evidence" value="ECO:0007669"/>
    <property type="project" value="UniProtKB-UniPathway"/>
</dbReference>
<dbReference type="InterPro" id="IPR006426">
    <property type="entry name" value="Asn_synth_AEB"/>
</dbReference>
<dbReference type="Gene3D" id="2.40.30.10">
    <property type="entry name" value="Translation factors"/>
    <property type="match status" value="1"/>
</dbReference>
<dbReference type="Gene3D" id="3.40.50.620">
    <property type="entry name" value="HUPs"/>
    <property type="match status" value="1"/>
</dbReference>
<protein>
    <recommendedName>
        <fullName evidence="3">Asparagine synthetase [glutamine-hydrolyzing]</fullName>
    </recommendedName>
    <alternativeName>
        <fullName evidence="9">Glutamine-dependent asparagine synthetase</fullName>
    </alternativeName>
</protein>
<keyword evidence="8" id="KW-0342">GTP-binding</keyword>
<accession>A0A818PXS2</accession>
<evidence type="ECO:0000313" key="12">
    <source>
        <dbReference type="Proteomes" id="UP000663874"/>
    </source>
</evidence>
<dbReference type="Pfam" id="PF13537">
    <property type="entry name" value="GATase_7"/>
    <property type="match status" value="1"/>
</dbReference>
<dbReference type="GO" id="GO:0005829">
    <property type="term" value="C:cytosol"/>
    <property type="evidence" value="ECO:0007669"/>
    <property type="project" value="TreeGrafter"/>
</dbReference>
<dbReference type="InterPro" id="IPR033738">
    <property type="entry name" value="AsnB_N"/>
</dbReference>
<dbReference type="Gene3D" id="3.60.20.10">
    <property type="entry name" value="Glutamine Phosphoribosylpyrophosphate, subunit 1, domain 1"/>
    <property type="match status" value="1"/>
</dbReference>
<evidence type="ECO:0000256" key="5">
    <source>
        <dbReference type="ARBA" id="ARBA00022840"/>
    </source>
</evidence>
<dbReference type="InterPro" id="IPR009001">
    <property type="entry name" value="Transl_elong_EF1A/Init_IF2_C"/>
</dbReference>
<dbReference type="InterPro" id="IPR051786">
    <property type="entry name" value="ASN_synthetase/amidase"/>
</dbReference>
<evidence type="ECO:0000256" key="4">
    <source>
        <dbReference type="ARBA" id="ARBA00022741"/>
    </source>
</evidence>
<dbReference type="Pfam" id="PF22594">
    <property type="entry name" value="GTP-eEF1A_C"/>
    <property type="match status" value="1"/>
</dbReference>
<dbReference type="Proteomes" id="UP000663874">
    <property type="component" value="Unassembled WGS sequence"/>
</dbReference>
<proteinExistence type="inferred from homology"/>
<keyword evidence="6" id="KW-0061">Asparagine biosynthesis</keyword>
<comment type="pathway">
    <text evidence="1">Amino-acid biosynthesis; L-asparagine biosynthesis; L-asparagine from L-aspartate (L-Gln route): step 1/1.</text>
</comment>
<organism evidence="11 12">
    <name type="scientific">Rotaria sordida</name>
    <dbReference type="NCBI Taxonomy" id="392033"/>
    <lineage>
        <taxon>Eukaryota</taxon>
        <taxon>Metazoa</taxon>
        <taxon>Spiralia</taxon>
        <taxon>Gnathifera</taxon>
        <taxon>Rotifera</taxon>
        <taxon>Eurotatoria</taxon>
        <taxon>Bdelloidea</taxon>
        <taxon>Philodinida</taxon>
        <taxon>Philodinidae</taxon>
        <taxon>Rotaria</taxon>
    </lineage>
</organism>
<dbReference type="SUPFAM" id="SSF52402">
    <property type="entry name" value="Adenine nucleotide alpha hydrolases-like"/>
    <property type="match status" value="1"/>
</dbReference>
<dbReference type="SUPFAM" id="SSF50465">
    <property type="entry name" value="EF-Tu/eEF-1alpha/eIF2-gamma C-terminal domain"/>
    <property type="match status" value="1"/>
</dbReference>
<dbReference type="InterPro" id="IPR001962">
    <property type="entry name" value="Asn_synthase"/>
</dbReference>
<dbReference type="InterPro" id="IPR014729">
    <property type="entry name" value="Rossmann-like_a/b/a_fold"/>
</dbReference>
<comment type="caution">
    <text evidence="11">The sequence shown here is derived from an EMBL/GenBank/DDBJ whole genome shotgun (WGS) entry which is preliminary data.</text>
</comment>
<keyword evidence="6" id="KW-0028">Amino-acid biosynthesis</keyword>
<dbReference type="AlphaFoldDB" id="A0A818PXS2"/>
<dbReference type="InterPro" id="IPR017932">
    <property type="entry name" value="GATase_2_dom"/>
</dbReference>
<evidence type="ECO:0000256" key="7">
    <source>
        <dbReference type="ARBA" id="ARBA00022962"/>
    </source>
</evidence>
<evidence type="ECO:0000259" key="10">
    <source>
        <dbReference type="PROSITE" id="PS51278"/>
    </source>
</evidence>
<reference evidence="11" key="1">
    <citation type="submission" date="2021-02" db="EMBL/GenBank/DDBJ databases">
        <authorList>
            <person name="Nowell W R."/>
        </authorList>
    </citation>
    <scope>NUCLEOTIDE SEQUENCE</scope>
</reference>
<dbReference type="GO" id="GO:0005524">
    <property type="term" value="F:ATP binding"/>
    <property type="evidence" value="ECO:0007669"/>
    <property type="project" value="UniProtKB-KW"/>
</dbReference>
<name>A0A818PXS2_9BILA</name>
<comment type="similarity">
    <text evidence="2">Belongs to the asparagine synthetase family.</text>
</comment>
<dbReference type="InterPro" id="IPR054696">
    <property type="entry name" value="GTP-eEF1A_C"/>
</dbReference>
<dbReference type="PANTHER" id="PTHR43284">
    <property type="entry name" value="ASPARAGINE SYNTHETASE (GLUTAMINE-HYDROLYZING)"/>
    <property type="match status" value="1"/>
</dbReference>
<keyword evidence="5" id="KW-0067">ATP-binding</keyword>
<dbReference type="EMBL" id="CAJOBE010000374">
    <property type="protein sequence ID" value="CAF3630579.1"/>
    <property type="molecule type" value="Genomic_DNA"/>
</dbReference>
<dbReference type="GO" id="GO:0004066">
    <property type="term" value="F:asparagine synthase (glutamine-hydrolyzing) activity"/>
    <property type="evidence" value="ECO:0007669"/>
    <property type="project" value="InterPro"/>
</dbReference>
<dbReference type="NCBIfam" id="TIGR01536">
    <property type="entry name" value="asn_synth_AEB"/>
    <property type="match status" value="1"/>
</dbReference>
<dbReference type="Pfam" id="PF00733">
    <property type="entry name" value="Asn_synthase"/>
    <property type="match status" value="1"/>
</dbReference>
<evidence type="ECO:0000256" key="3">
    <source>
        <dbReference type="ARBA" id="ARBA00021389"/>
    </source>
</evidence>
<evidence type="ECO:0000256" key="2">
    <source>
        <dbReference type="ARBA" id="ARBA00005752"/>
    </source>
</evidence>